<evidence type="ECO:0000256" key="3">
    <source>
        <dbReference type="ARBA" id="ARBA00022606"/>
    </source>
</evidence>
<evidence type="ECO:0000313" key="11">
    <source>
        <dbReference type="EnsemblMetazoa" id="SCAU015012-PA"/>
    </source>
</evidence>
<evidence type="ECO:0000256" key="4">
    <source>
        <dbReference type="ARBA" id="ARBA00022692"/>
    </source>
</evidence>
<evidence type="ECO:0000256" key="10">
    <source>
        <dbReference type="SAM" id="Phobius"/>
    </source>
</evidence>
<dbReference type="GO" id="GO:0005886">
    <property type="term" value="C:plasma membrane"/>
    <property type="evidence" value="ECO:0007669"/>
    <property type="project" value="UniProtKB-SubCell"/>
</dbReference>
<evidence type="ECO:0008006" key="13">
    <source>
        <dbReference type="Google" id="ProtNLM"/>
    </source>
</evidence>
<feature type="transmembrane region" description="Helical" evidence="10">
    <location>
        <begin position="38"/>
        <end position="59"/>
    </location>
</feature>
<evidence type="ECO:0000313" key="12">
    <source>
        <dbReference type="Proteomes" id="UP000095300"/>
    </source>
</evidence>
<keyword evidence="3" id="KW-0716">Sensory transduction</keyword>
<keyword evidence="8" id="KW-0675">Receptor</keyword>
<organism evidence="11 12">
    <name type="scientific">Stomoxys calcitrans</name>
    <name type="common">Stable fly</name>
    <name type="synonym">Conops calcitrans</name>
    <dbReference type="NCBI Taxonomy" id="35570"/>
    <lineage>
        <taxon>Eukaryota</taxon>
        <taxon>Metazoa</taxon>
        <taxon>Ecdysozoa</taxon>
        <taxon>Arthropoda</taxon>
        <taxon>Hexapoda</taxon>
        <taxon>Insecta</taxon>
        <taxon>Pterygota</taxon>
        <taxon>Neoptera</taxon>
        <taxon>Endopterygota</taxon>
        <taxon>Diptera</taxon>
        <taxon>Brachycera</taxon>
        <taxon>Muscomorpha</taxon>
        <taxon>Muscoidea</taxon>
        <taxon>Muscidae</taxon>
        <taxon>Stomoxys</taxon>
    </lineage>
</organism>
<dbReference type="Pfam" id="PF02949">
    <property type="entry name" value="7tm_6"/>
    <property type="match status" value="1"/>
</dbReference>
<evidence type="ECO:0000256" key="8">
    <source>
        <dbReference type="ARBA" id="ARBA00023170"/>
    </source>
</evidence>
<dbReference type="GO" id="GO:0004984">
    <property type="term" value="F:olfactory receptor activity"/>
    <property type="evidence" value="ECO:0007669"/>
    <property type="project" value="InterPro"/>
</dbReference>
<keyword evidence="6 10" id="KW-1133">Transmembrane helix</keyword>
<reference evidence="11" key="1">
    <citation type="submission" date="2020-05" db="UniProtKB">
        <authorList>
            <consortium name="EnsemblMetazoa"/>
        </authorList>
    </citation>
    <scope>IDENTIFICATION</scope>
    <source>
        <strain evidence="11">USDA</strain>
    </source>
</reference>
<keyword evidence="12" id="KW-1185">Reference proteome</keyword>
<name>A0A1I8Q921_STOCA</name>
<comment type="subcellular location">
    <subcellularLocation>
        <location evidence="1">Cell membrane</location>
        <topology evidence="1">Multi-pass membrane protein</topology>
    </subcellularLocation>
</comment>
<keyword evidence="2" id="KW-1003">Cell membrane</keyword>
<dbReference type="GO" id="GO:0005549">
    <property type="term" value="F:odorant binding"/>
    <property type="evidence" value="ECO:0007669"/>
    <property type="project" value="InterPro"/>
</dbReference>
<dbReference type="Proteomes" id="UP000095300">
    <property type="component" value="Unassembled WGS sequence"/>
</dbReference>
<dbReference type="GO" id="GO:0007165">
    <property type="term" value="P:signal transduction"/>
    <property type="evidence" value="ECO:0007669"/>
    <property type="project" value="UniProtKB-KW"/>
</dbReference>
<keyword evidence="5" id="KW-0552">Olfaction</keyword>
<feature type="transmembrane region" description="Helical" evidence="10">
    <location>
        <begin position="178"/>
        <end position="201"/>
    </location>
</feature>
<gene>
    <name evidence="11" type="primary">106086557</name>
</gene>
<dbReference type="PANTHER" id="PTHR21137">
    <property type="entry name" value="ODORANT RECEPTOR"/>
    <property type="match status" value="1"/>
</dbReference>
<keyword evidence="4 10" id="KW-0812">Transmembrane</keyword>
<accession>A0A1I8Q921</accession>
<dbReference type="EnsemblMetazoa" id="SCAU015012-RA">
    <property type="protein sequence ID" value="SCAU015012-PA"/>
    <property type="gene ID" value="SCAU015012"/>
</dbReference>
<evidence type="ECO:0000256" key="5">
    <source>
        <dbReference type="ARBA" id="ARBA00022725"/>
    </source>
</evidence>
<dbReference type="PANTHER" id="PTHR21137:SF35">
    <property type="entry name" value="ODORANT RECEPTOR 19A-RELATED"/>
    <property type="match status" value="1"/>
</dbReference>
<protein>
    <recommendedName>
        <fullName evidence="13">Odorant receptor</fullName>
    </recommendedName>
</protein>
<dbReference type="InterPro" id="IPR004117">
    <property type="entry name" value="7tm6_olfct_rcpt"/>
</dbReference>
<evidence type="ECO:0000256" key="9">
    <source>
        <dbReference type="ARBA" id="ARBA00023224"/>
    </source>
</evidence>
<feature type="transmembrane region" description="Helical" evidence="10">
    <location>
        <begin position="135"/>
        <end position="158"/>
    </location>
</feature>
<evidence type="ECO:0000256" key="2">
    <source>
        <dbReference type="ARBA" id="ARBA00022475"/>
    </source>
</evidence>
<evidence type="ECO:0000256" key="1">
    <source>
        <dbReference type="ARBA" id="ARBA00004651"/>
    </source>
</evidence>
<evidence type="ECO:0000256" key="7">
    <source>
        <dbReference type="ARBA" id="ARBA00023136"/>
    </source>
</evidence>
<dbReference type="AlphaFoldDB" id="A0A1I8Q921"/>
<evidence type="ECO:0000256" key="6">
    <source>
        <dbReference type="ARBA" id="ARBA00022989"/>
    </source>
</evidence>
<dbReference type="VEuPathDB" id="VectorBase:SCAU015012"/>
<proteinExistence type="predicted"/>
<keyword evidence="9" id="KW-0807">Transducer</keyword>
<keyword evidence="7 10" id="KW-0472">Membrane</keyword>
<dbReference type="OrthoDB" id="6765072at2759"/>
<sequence>MPLKRAVESFEAIIRIIRLCSAVCGADVVDPDYRVNPLTVFVLVAINLYLVCTGYTIYVDIYIERDWTKVLQTLCLLGSAVQGYCKLLNAILGKENLRFLVHELHQIYEEYDKKDADYRCYLGKSIDGVSKSIKLILAIYVASVIGIISVVPIYRLFFHENIFVMQFLLPGIDPETEFGYIVMNCMHCTCIILGAFGNFAADTYFFTYVSHIPLLTNILKCKIRDLNEELEEPDMRNTNKYSILFKDILRWHQKYM</sequence>